<dbReference type="Proteomes" id="UP001163603">
    <property type="component" value="Chromosome 13"/>
</dbReference>
<name>A0ACC0X9K9_9ROSI</name>
<sequence length="262" mass="29889">MSNQSQTQRYHIGYAFTPEKEKTFTQPSLLACATRRGIDLIRIDPNKPLIEQGPFDCIIHKIYGSDWPLQLQHFSSQNPNVPVIDSPHSIQRLNNRISMLEVVSQLKINFENDTSFGVPKELVVSDMEFVNHGGVVFKVYVLGSHVVCVRRNSLPDISEEKMKTLKGCLPFSQISNLCENEQKKGDGSWVEMPSENFVVELAKALREEMGLNLFNFDLIRDGESFLVIDINYFPGYEKLPDFESVMTDFLLDIVEKKNVEVV</sequence>
<dbReference type="EMBL" id="CM047748">
    <property type="protein sequence ID" value="KAJ0013301.1"/>
    <property type="molecule type" value="Genomic_DNA"/>
</dbReference>
<evidence type="ECO:0000313" key="1">
    <source>
        <dbReference type="EMBL" id="KAJ0013301.1"/>
    </source>
</evidence>
<accession>A0ACC0X9K9</accession>
<keyword evidence="2" id="KW-1185">Reference proteome</keyword>
<reference evidence="2" key="1">
    <citation type="journal article" date="2023" name="G3 (Bethesda)">
        <title>Genome assembly and association tests identify interacting loci associated with vigor, precocity, and sex in interspecific pistachio rootstocks.</title>
        <authorList>
            <person name="Palmer W."/>
            <person name="Jacygrad E."/>
            <person name="Sagayaradj S."/>
            <person name="Cavanaugh K."/>
            <person name="Han R."/>
            <person name="Bertier L."/>
            <person name="Beede B."/>
            <person name="Kafkas S."/>
            <person name="Golino D."/>
            <person name="Preece J."/>
            <person name="Michelmore R."/>
        </authorList>
    </citation>
    <scope>NUCLEOTIDE SEQUENCE [LARGE SCALE GENOMIC DNA]</scope>
</reference>
<proteinExistence type="predicted"/>
<protein>
    <submittedName>
        <fullName evidence="1">Uncharacterized protein</fullName>
    </submittedName>
</protein>
<organism evidence="1 2">
    <name type="scientific">Pistacia integerrima</name>
    <dbReference type="NCBI Taxonomy" id="434235"/>
    <lineage>
        <taxon>Eukaryota</taxon>
        <taxon>Viridiplantae</taxon>
        <taxon>Streptophyta</taxon>
        <taxon>Embryophyta</taxon>
        <taxon>Tracheophyta</taxon>
        <taxon>Spermatophyta</taxon>
        <taxon>Magnoliopsida</taxon>
        <taxon>eudicotyledons</taxon>
        <taxon>Gunneridae</taxon>
        <taxon>Pentapetalae</taxon>
        <taxon>rosids</taxon>
        <taxon>malvids</taxon>
        <taxon>Sapindales</taxon>
        <taxon>Anacardiaceae</taxon>
        <taxon>Pistacia</taxon>
    </lineage>
</organism>
<comment type="caution">
    <text evidence="1">The sequence shown here is derived from an EMBL/GenBank/DDBJ whole genome shotgun (WGS) entry which is preliminary data.</text>
</comment>
<gene>
    <name evidence="1" type="ORF">Pint_20994</name>
</gene>
<evidence type="ECO:0000313" key="2">
    <source>
        <dbReference type="Proteomes" id="UP001163603"/>
    </source>
</evidence>